<dbReference type="PANTHER" id="PTHR30383:SF5">
    <property type="entry name" value="SGNH HYDROLASE-TYPE ESTERASE DOMAIN-CONTAINING PROTEIN"/>
    <property type="match status" value="1"/>
</dbReference>
<evidence type="ECO:0000313" key="3">
    <source>
        <dbReference type="Proteomes" id="UP000550401"/>
    </source>
</evidence>
<dbReference type="GO" id="GO:0004622">
    <property type="term" value="F:phosphatidylcholine lysophospholipase activity"/>
    <property type="evidence" value="ECO:0007669"/>
    <property type="project" value="TreeGrafter"/>
</dbReference>
<proteinExistence type="predicted"/>
<protein>
    <submittedName>
        <fullName evidence="2">Lysophospholipase L1-like esterase</fullName>
    </submittedName>
</protein>
<dbReference type="InterPro" id="IPR051532">
    <property type="entry name" value="Ester_Hydrolysis_Enzymes"/>
</dbReference>
<dbReference type="EMBL" id="JACGXL010000009">
    <property type="protein sequence ID" value="MBA8889988.1"/>
    <property type="molecule type" value="Genomic_DNA"/>
</dbReference>
<evidence type="ECO:0000256" key="1">
    <source>
        <dbReference type="SAM" id="MobiDB-lite"/>
    </source>
</evidence>
<organism evidence="2 3">
    <name type="scientific">Dokdonella fugitiva</name>
    <dbReference type="NCBI Taxonomy" id="328517"/>
    <lineage>
        <taxon>Bacteria</taxon>
        <taxon>Pseudomonadati</taxon>
        <taxon>Pseudomonadota</taxon>
        <taxon>Gammaproteobacteria</taxon>
        <taxon>Lysobacterales</taxon>
        <taxon>Rhodanobacteraceae</taxon>
        <taxon>Dokdonella</taxon>
    </lineage>
</organism>
<keyword evidence="3" id="KW-1185">Reference proteome</keyword>
<reference evidence="2 3" key="1">
    <citation type="submission" date="2020-07" db="EMBL/GenBank/DDBJ databases">
        <title>Genomic Encyclopedia of Type Strains, Phase IV (KMG-V): Genome sequencing to study the core and pangenomes of soil and plant-associated prokaryotes.</title>
        <authorList>
            <person name="Whitman W."/>
        </authorList>
    </citation>
    <scope>NUCLEOTIDE SEQUENCE [LARGE SCALE GENOMIC DNA]</scope>
    <source>
        <strain evidence="2 3">RH2WT43</strain>
    </source>
</reference>
<dbReference type="RefSeq" id="WP_182533017.1">
    <property type="nucleotide sequence ID" value="NZ_JACGXL010000009.1"/>
</dbReference>
<dbReference type="AlphaFoldDB" id="A0A839F8U8"/>
<accession>A0A839F8U8</accession>
<dbReference type="InterPro" id="IPR036514">
    <property type="entry name" value="SGNH_hydro_sf"/>
</dbReference>
<name>A0A839F8U8_9GAMM</name>
<gene>
    <name evidence="2" type="ORF">FHW12_004235</name>
</gene>
<sequence>MTFPSISPYRAGSSRAPRAAEARARRTARLGHCVAALCAFAAMSLAGAGPVHAMNLMALGDSLAEGLCANGGTTGATADCVNPYGTNPAYATELGNYTAYPDFCTTFAQSMVENFNPGNDKGGFRGPLLGKLRSAGTTVTMKGHVKSGSTLALADRAHEGHGAWETRHINYCVGGYMTAQNPDTVLLEIGTNDLLGATAVTTIADNIMATKTTIGSARRLLIASVPAHYVASGANYVRDTAFETRRKALAQQVADRSNFNYPCTARNLPDMSVLKASEMNNGSGAGLHPNNAGYERMAEIWKSSLLTPECQFDTRTFVTIGGILMESITAYGRYWLNGVSATYHESGTLNTPDIPRYQSICDTHPVCTFDTRLFIDGPSGPQESITAFNWIYNYTSAGALQSSSALRSVTRYNTYICTYAAPNTCVFDTRAIRSGSVETITAYGRYFDFNQSTGAYIGSGLLTGVSRYVPICNLKPASQTYCTFDTRTYVQLPGIAQYIESITAYGRYWNFDAATGALLDSGTLASVASYKHP</sequence>
<comment type="caution">
    <text evidence="2">The sequence shown here is derived from an EMBL/GenBank/DDBJ whole genome shotgun (WGS) entry which is preliminary data.</text>
</comment>
<dbReference type="PANTHER" id="PTHR30383">
    <property type="entry name" value="THIOESTERASE 1/PROTEASE 1/LYSOPHOSPHOLIPASE L1"/>
    <property type="match status" value="1"/>
</dbReference>
<dbReference type="SUPFAM" id="SSF52266">
    <property type="entry name" value="SGNH hydrolase"/>
    <property type="match status" value="1"/>
</dbReference>
<evidence type="ECO:0000313" key="2">
    <source>
        <dbReference type="EMBL" id="MBA8889988.1"/>
    </source>
</evidence>
<dbReference type="Gene3D" id="3.40.50.1110">
    <property type="entry name" value="SGNH hydrolase"/>
    <property type="match status" value="1"/>
</dbReference>
<feature type="region of interest" description="Disordered" evidence="1">
    <location>
        <begin position="1"/>
        <end position="20"/>
    </location>
</feature>
<dbReference type="Proteomes" id="UP000550401">
    <property type="component" value="Unassembled WGS sequence"/>
</dbReference>